<dbReference type="RefSeq" id="WP_212397710.1">
    <property type="nucleotide sequence ID" value="NZ_JAFCJH010000078.1"/>
</dbReference>
<reference evidence="2" key="1">
    <citation type="journal article" date="2021" name="ISME J.">
        <title>Evolutionary origin and ecological implication of a unique nif island in free-living Bradyrhizobium lineages.</title>
        <authorList>
            <person name="Tao J."/>
        </authorList>
    </citation>
    <scope>NUCLEOTIDE SEQUENCE [LARGE SCALE GENOMIC DNA]</scope>
    <source>
        <strain evidence="2">SZCCT0434</strain>
    </source>
</reference>
<accession>A0ABS5FWX2</accession>
<sequence>MQPEEYLRLADHYWRRAKDAKANDRYQLRALADSYHVLAESARILERSAKVLDRLKQKKVKETADHEE</sequence>
<name>A0ABS5FWX2_9BRAD</name>
<comment type="caution">
    <text evidence="1">The sequence shown here is derived from an EMBL/GenBank/DDBJ whole genome shotgun (WGS) entry which is preliminary data.</text>
</comment>
<keyword evidence="2" id="KW-1185">Reference proteome</keyword>
<dbReference type="EMBL" id="JAFCJH010000078">
    <property type="protein sequence ID" value="MBR0801336.1"/>
    <property type="molecule type" value="Genomic_DNA"/>
</dbReference>
<gene>
    <name evidence="1" type="ORF">JQ615_38915</name>
</gene>
<dbReference type="Proteomes" id="UP001315278">
    <property type="component" value="Unassembled WGS sequence"/>
</dbReference>
<organism evidence="1 2">
    <name type="scientific">Bradyrhizobium jicamae</name>
    <dbReference type="NCBI Taxonomy" id="280332"/>
    <lineage>
        <taxon>Bacteria</taxon>
        <taxon>Pseudomonadati</taxon>
        <taxon>Pseudomonadota</taxon>
        <taxon>Alphaproteobacteria</taxon>
        <taxon>Hyphomicrobiales</taxon>
        <taxon>Nitrobacteraceae</taxon>
        <taxon>Bradyrhizobium</taxon>
    </lineage>
</organism>
<evidence type="ECO:0000313" key="2">
    <source>
        <dbReference type="Proteomes" id="UP001315278"/>
    </source>
</evidence>
<evidence type="ECO:0000313" key="1">
    <source>
        <dbReference type="EMBL" id="MBR0801336.1"/>
    </source>
</evidence>
<proteinExistence type="predicted"/>
<protein>
    <submittedName>
        <fullName evidence="1">Uncharacterized protein</fullName>
    </submittedName>
</protein>